<dbReference type="SMART" id="SM00364">
    <property type="entry name" value="LRR_BAC"/>
    <property type="match status" value="14"/>
</dbReference>
<dbReference type="Pfam" id="PF16095">
    <property type="entry name" value="COR-A"/>
    <property type="match status" value="1"/>
</dbReference>
<dbReference type="RefSeq" id="WP_011613173.1">
    <property type="nucleotide sequence ID" value="NC_008312.1"/>
</dbReference>
<keyword evidence="3" id="KW-0433">Leucine-rich repeat</keyword>
<evidence type="ECO:0000256" key="1">
    <source>
        <dbReference type="ARBA" id="ARBA00012513"/>
    </source>
</evidence>
<evidence type="ECO:0000256" key="2">
    <source>
        <dbReference type="ARBA" id="ARBA00022527"/>
    </source>
</evidence>
<keyword evidence="2" id="KW-0723">Serine/threonine-protein kinase</keyword>
<keyword evidence="13" id="KW-1133">Transmembrane helix</keyword>
<dbReference type="PROSITE" id="PS51424">
    <property type="entry name" value="ROC"/>
    <property type="match status" value="1"/>
</dbReference>
<evidence type="ECO:0000256" key="6">
    <source>
        <dbReference type="ARBA" id="ARBA00022741"/>
    </source>
</evidence>
<comment type="catalytic activity">
    <reaction evidence="11">
        <text>L-seryl-[protein] + ATP = O-phospho-L-seryl-[protein] + ADP + H(+)</text>
        <dbReference type="Rhea" id="RHEA:17989"/>
        <dbReference type="Rhea" id="RHEA-COMP:9863"/>
        <dbReference type="Rhea" id="RHEA-COMP:11604"/>
        <dbReference type="ChEBI" id="CHEBI:15378"/>
        <dbReference type="ChEBI" id="CHEBI:29999"/>
        <dbReference type="ChEBI" id="CHEBI:30616"/>
        <dbReference type="ChEBI" id="CHEBI:83421"/>
        <dbReference type="ChEBI" id="CHEBI:456216"/>
        <dbReference type="EC" id="2.7.11.1"/>
    </reaction>
</comment>
<keyword evidence="8" id="KW-0067">ATP-binding</keyword>
<dbReference type="InterPro" id="IPR032171">
    <property type="entry name" value="COR-A"/>
</dbReference>
<feature type="region of interest" description="Disordered" evidence="12">
    <location>
        <begin position="946"/>
        <end position="971"/>
    </location>
</feature>
<evidence type="ECO:0000256" key="13">
    <source>
        <dbReference type="SAM" id="Phobius"/>
    </source>
</evidence>
<accession>Q10Y31</accession>
<dbReference type="Gene3D" id="3.80.10.10">
    <property type="entry name" value="Ribonuclease Inhibitor"/>
    <property type="match status" value="4"/>
</dbReference>
<dbReference type="KEGG" id="ter:Tery_3798"/>
<dbReference type="AlphaFoldDB" id="Q10Y31"/>
<dbReference type="Pfam" id="PF08477">
    <property type="entry name" value="Roc"/>
    <property type="match status" value="1"/>
</dbReference>
<dbReference type="SMART" id="SM00365">
    <property type="entry name" value="LRR_SD22"/>
    <property type="match status" value="13"/>
</dbReference>
<dbReference type="HOGENOM" id="CLU_006878_0_0_3"/>
<dbReference type="GO" id="GO:0009274">
    <property type="term" value="C:peptidoglycan-based cell wall"/>
    <property type="evidence" value="ECO:0007669"/>
    <property type="project" value="UniProtKB-ARBA"/>
</dbReference>
<evidence type="ECO:0000256" key="9">
    <source>
        <dbReference type="ARBA" id="ARBA00023134"/>
    </source>
</evidence>
<dbReference type="InterPro" id="IPR003591">
    <property type="entry name" value="Leu-rich_rpt_typical-subtyp"/>
</dbReference>
<dbReference type="Gene3D" id="3.30.310.200">
    <property type="match status" value="1"/>
</dbReference>
<evidence type="ECO:0000256" key="4">
    <source>
        <dbReference type="ARBA" id="ARBA00022679"/>
    </source>
</evidence>
<evidence type="ECO:0000256" key="10">
    <source>
        <dbReference type="ARBA" id="ARBA00047899"/>
    </source>
</evidence>
<dbReference type="InterPro" id="IPR027417">
    <property type="entry name" value="P-loop_NTPase"/>
</dbReference>
<feature type="domain" description="Roc" evidence="14">
    <location>
        <begin position="409"/>
        <end position="576"/>
    </location>
</feature>
<keyword evidence="7" id="KW-0418">Kinase</keyword>
<dbReference type="InterPro" id="IPR057263">
    <property type="entry name" value="COR-B"/>
</dbReference>
<name>Q10Y31_TRIEI</name>
<keyword evidence="4" id="KW-0808">Transferase</keyword>
<comment type="catalytic activity">
    <reaction evidence="10">
        <text>L-threonyl-[protein] + ATP = O-phospho-L-threonyl-[protein] + ADP + H(+)</text>
        <dbReference type="Rhea" id="RHEA:46608"/>
        <dbReference type="Rhea" id="RHEA-COMP:11060"/>
        <dbReference type="Rhea" id="RHEA-COMP:11605"/>
        <dbReference type="ChEBI" id="CHEBI:15378"/>
        <dbReference type="ChEBI" id="CHEBI:30013"/>
        <dbReference type="ChEBI" id="CHEBI:30616"/>
        <dbReference type="ChEBI" id="CHEBI:61977"/>
        <dbReference type="ChEBI" id="CHEBI:456216"/>
        <dbReference type="EC" id="2.7.11.1"/>
    </reaction>
</comment>
<evidence type="ECO:0000259" key="14">
    <source>
        <dbReference type="PROSITE" id="PS51424"/>
    </source>
</evidence>
<dbReference type="InterPro" id="IPR055414">
    <property type="entry name" value="LRR_R13L4/SHOC2-like"/>
</dbReference>
<dbReference type="eggNOG" id="COG1100">
    <property type="taxonomic scope" value="Bacteria"/>
</dbReference>
<dbReference type="GO" id="GO:0004674">
    <property type="term" value="F:protein serine/threonine kinase activity"/>
    <property type="evidence" value="ECO:0007669"/>
    <property type="project" value="UniProtKB-KW"/>
</dbReference>
<dbReference type="OrthoDB" id="459949at2"/>
<dbReference type="Pfam" id="PF00560">
    <property type="entry name" value="LRR_1"/>
    <property type="match status" value="2"/>
</dbReference>
<dbReference type="SUPFAM" id="SSF52058">
    <property type="entry name" value="L domain-like"/>
    <property type="match status" value="1"/>
</dbReference>
<dbReference type="Gene3D" id="3.40.50.300">
    <property type="entry name" value="P-loop containing nucleotide triphosphate hydrolases"/>
    <property type="match status" value="1"/>
</dbReference>
<keyword evidence="6" id="KW-0547">Nucleotide-binding</keyword>
<dbReference type="GO" id="GO:0005524">
    <property type="term" value="F:ATP binding"/>
    <property type="evidence" value="ECO:0007669"/>
    <property type="project" value="UniProtKB-KW"/>
</dbReference>
<keyword evidence="13" id="KW-0812">Transmembrane</keyword>
<dbReference type="Gene3D" id="1.10.10.10">
    <property type="entry name" value="Winged helix-like DNA-binding domain superfamily/Winged helix DNA-binding domain"/>
    <property type="match status" value="1"/>
</dbReference>
<dbReference type="CDD" id="cd21109">
    <property type="entry name" value="SPASM"/>
    <property type="match status" value="1"/>
</dbReference>
<dbReference type="Pfam" id="PF13855">
    <property type="entry name" value="LRR_8"/>
    <property type="match status" value="3"/>
</dbReference>
<gene>
    <name evidence="15" type="ordered locus">Tery_3798</name>
</gene>
<evidence type="ECO:0000256" key="12">
    <source>
        <dbReference type="SAM" id="MobiDB-lite"/>
    </source>
</evidence>
<dbReference type="PANTHER" id="PTHR48051">
    <property type="match status" value="1"/>
</dbReference>
<keyword evidence="13" id="KW-0472">Membrane</keyword>
<dbReference type="GO" id="GO:0005737">
    <property type="term" value="C:cytoplasm"/>
    <property type="evidence" value="ECO:0007669"/>
    <property type="project" value="TreeGrafter"/>
</dbReference>
<evidence type="ECO:0000256" key="8">
    <source>
        <dbReference type="ARBA" id="ARBA00022840"/>
    </source>
</evidence>
<dbReference type="InterPro" id="IPR001611">
    <property type="entry name" value="Leu-rich_rpt"/>
</dbReference>
<dbReference type="PANTHER" id="PTHR48051:SF1">
    <property type="entry name" value="RAS SUPPRESSOR PROTEIN 1"/>
    <property type="match status" value="1"/>
</dbReference>
<evidence type="ECO:0000256" key="11">
    <source>
        <dbReference type="ARBA" id="ARBA00048679"/>
    </source>
</evidence>
<evidence type="ECO:0000256" key="7">
    <source>
        <dbReference type="ARBA" id="ARBA00022777"/>
    </source>
</evidence>
<dbReference type="Gene3D" id="1.10.10.2200">
    <property type="match status" value="1"/>
</dbReference>
<evidence type="ECO:0000256" key="3">
    <source>
        <dbReference type="ARBA" id="ARBA00022614"/>
    </source>
</evidence>
<dbReference type="Pfam" id="PF23598">
    <property type="entry name" value="LRR_14"/>
    <property type="match status" value="1"/>
</dbReference>
<proteinExistence type="predicted"/>
<dbReference type="EC" id="2.7.11.1" evidence="1"/>
<reference evidence="15" key="1">
    <citation type="submission" date="2006-06" db="EMBL/GenBank/DDBJ databases">
        <title>Complete sequence of Trichodesmium erythraeum IMS101.</title>
        <authorList>
            <consortium name="US DOE Joint Genome Institute"/>
            <person name="Copeland A."/>
            <person name="Lucas S."/>
            <person name="Lapidus A."/>
            <person name="Barry K."/>
            <person name="Detter J.C."/>
            <person name="Glavina del Rio T."/>
            <person name="Hammon N."/>
            <person name="Israni S."/>
            <person name="Dalin E."/>
            <person name="Tice H."/>
            <person name="Pitluck S."/>
            <person name="Kiss H."/>
            <person name="Munk A.C."/>
            <person name="Brettin T."/>
            <person name="Bruce D."/>
            <person name="Han C."/>
            <person name="Tapia R."/>
            <person name="Gilna P."/>
            <person name="Schmutz J."/>
            <person name="Larimer F."/>
            <person name="Land M."/>
            <person name="Hauser L."/>
            <person name="Kyrpides N."/>
            <person name="Kim E."/>
            <person name="Richardson P."/>
        </authorList>
    </citation>
    <scope>NUCLEOTIDE SEQUENCE [LARGE SCALE GENOMIC DNA]</scope>
    <source>
        <strain evidence="15">IMS101</strain>
    </source>
</reference>
<dbReference type="SMART" id="SM00369">
    <property type="entry name" value="LRR_TYP"/>
    <property type="match status" value="14"/>
</dbReference>
<protein>
    <recommendedName>
        <fullName evidence="1">non-specific serine/threonine protein kinase</fullName>
        <ecNumber evidence="1">2.7.11.1</ecNumber>
    </recommendedName>
</protein>
<organism evidence="15">
    <name type="scientific">Trichodesmium erythraeum (strain IMS101)</name>
    <dbReference type="NCBI Taxonomy" id="203124"/>
    <lineage>
        <taxon>Bacteria</taxon>
        <taxon>Bacillati</taxon>
        <taxon>Cyanobacteriota</taxon>
        <taxon>Cyanophyceae</taxon>
        <taxon>Oscillatoriophycideae</taxon>
        <taxon>Oscillatoriales</taxon>
        <taxon>Microcoleaceae</taxon>
        <taxon>Trichodesmium</taxon>
    </lineage>
</organism>
<dbReference type="InterPro" id="IPR020859">
    <property type="entry name" value="ROC"/>
</dbReference>
<sequence>MTYSETSEQYYISEDVKKRIQEAKYQKLKWLYLSGCKLTEVPGDVWELEQLEVLDLGSNELTSLPESIGKLSNLTSLYLVNNKLTSLPESITKLSNLTELYLDGNQLTSLPESITKLSNLTELYLSVNKLTSLPESIGKLSNLTSLDLGGNQLTSLPESITKLSNLTELYLGHNQLTSLPESITKLSNLTELYLGHNQLTSLPESITKLSNLTSLDLSWNKLTSLPESITKLSNLTSLYLGSNQLTSLPESITTLSNLTVLDLGSNQLTSMPESITKLSNLTELYLDGNQLTRLPESITKLSNLTKLDLRNNQLTRLPESITKLSNLTKLNLSWNKLTSLPESIGKLSNLTSLYLRDNQLTILPESITTLSNLGWLYLNNNPLENPPIEIATKGIQEIRDYFQQEREKGIDYIYEAKLLIVGEGGAGKTTLANKILDQNYQLKDEDTTKGIEVHQYKFQTKNQNDFQINIWDFGGQEIYHATHQFFLTKRSLYTLVADTRKEDTDFYYWLNVVELLSGNSPLLIVKNEKQERKREINQRALQGQFTNIKEVLATNLKTNRGLEEIIREIEHHISKLPHVGSRLPKTWKQVREILELDSRNYISLEEYLSICEQNGFEKREYKLQLSGYLHDLGICLHFQDDPLLNKTVILKPEWGTAAVYKALDNQTVRNNFGEFTKDDLANIWNEEKYVNMRDELLQLMIRFKLCYKIYGNSQTYIAPQLLTENQPEYDWDESNNLILRYTYEFLPKGIITQFIVAMHKDIEEQKYVWKSGVILKKNETRAEVIEYYNIREIKIRVSGREKQYLMTIVTYEFDKIHSSYNNRLKYNQLIPCNCNVCQNNQNPTSYKFEILKNRINNGKETIECDYPPFYEVNIKSLIDDVINISEYDKLSQSNSHPNNVYNKYYSYTNYGGDWNIDAKDTNSQIMGNKTMNKNIDKSRKIENKDGNITGNVLGDESNIEGNITTHSPAPKTEKPDKFGWLDFLTWAQNGQMIFYLASATIGIFVLIIYPKLFPSGFPKLIEKVQEIFPAPQEEIESEQNQ</sequence>
<dbReference type="InterPro" id="IPR036388">
    <property type="entry name" value="WH-like_DNA-bd_sf"/>
</dbReference>
<evidence type="ECO:0000313" key="15">
    <source>
        <dbReference type="EMBL" id="ABG52843.1"/>
    </source>
</evidence>
<dbReference type="Pfam" id="PF25497">
    <property type="entry name" value="COR-B"/>
    <property type="match status" value="1"/>
</dbReference>
<feature type="transmembrane region" description="Helical" evidence="13">
    <location>
        <begin position="992"/>
        <end position="1009"/>
    </location>
</feature>
<dbReference type="PROSITE" id="PS51450">
    <property type="entry name" value="LRR"/>
    <property type="match status" value="14"/>
</dbReference>
<dbReference type="PRINTS" id="PR00449">
    <property type="entry name" value="RASTRNSFRMNG"/>
</dbReference>
<dbReference type="FunFam" id="3.80.10.10:FF:001164">
    <property type="entry name" value="GH01279p"/>
    <property type="match status" value="2"/>
</dbReference>
<dbReference type="InterPro" id="IPR032675">
    <property type="entry name" value="LRR_dom_sf"/>
</dbReference>
<dbReference type="EMBL" id="CP000393">
    <property type="protein sequence ID" value="ABG52843.1"/>
    <property type="molecule type" value="Genomic_DNA"/>
</dbReference>
<dbReference type="PRINTS" id="PR00019">
    <property type="entry name" value="LEURICHRPT"/>
</dbReference>
<dbReference type="STRING" id="203124.Tery_3798"/>
<dbReference type="InterPro" id="IPR050216">
    <property type="entry name" value="LRR_domain-containing"/>
</dbReference>
<evidence type="ECO:0000256" key="5">
    <source>
        <dbReference type="ARBA" id="ARBA00022737"/>
    </source>
</evidence>
<dbReference type="SUPFAM" id="SSF52540">
    <property type="entry name" value="P-loop containing nucleoside triphosphate hydrolases"/>
    <property type="match status" value="1"/>
</dbReference>
<keyword evidence="9" id="KW-0342">GTP-binding</keyword>
<dbReference type="eggNOG" id="COG4886">
    <property type="taxonomic scope" value="Bacteria"/>
</dbReference>
<keyword evidence="5" id="KW-0677">Repeat</keyword>